<proteinExistence type="inferred from homology"/>
<sequence length="491" mass="53741">MGTILEKTGSVHINDGMLKELEEQVSDSRVLTPDSEGYHAATERWSNTAEKEASLVVVPGNEEDISKTISFVQKYGLDLAIVGGGHSTSGAGSTQGGVLISLSRMRRVTADPAKRTVTAQGGALWEDVDREAAAHDLATVGGVVNHTGVGGLTLGGGYGWLSGQYGLVIDNLLRVKLVLADSRILTASAEENPELFWAIRGAGHNFGVVSEFTFKAFEQKREVYAGLLAFTPDKLEQVIEFANHLVGDDTADGRSAIYCFLAVPPGSSEPTIVCCVVSNTSEEEGKTRFADLLALNPVMNSVNALLNDVAVAGDRKSMKGFSFVLPMRPEFVRTMFDEYARIIKEEPDCIKTFVVFEFLQMGKVVSLSRPGMAFANRGGFLNGGVWMWWKDPTIDSTARAAGRYLKGLTVQELEKDLKNNRPASDKVMIYSNFVESRQTPYNSRPSNTNMKLAGDKSLEELFGPNLDRLKKLKREYDPNNVFNKMHPIHTE</sequence>
<evidence type="ECO:0000256" key="2">
    <source>
        <dbReference type="ARBA" id="ARBA00022630"/>
    </source>
</evidence>
<dbReference type="EMBL" id="JAPZBQ010000005">
    <property type="protein sequence ID" value="KAJ5327830.1"/>
    <property type="molecule type" value="Genomic_DNA"/>
</dbReference>
<dbReference type="Proteomes" id="UP001147695">
    <property type="component" value="Unassembled WGS sequence"/>
</dbReference>
<dbReference type="InterPro" id="IPR012951">
    <property type="entry name" value="BBE"/>
</dbReference>
<dbReference type="GO" id="GO:0016491">
    <property type="term" value="F:oxidoreductase activity"/>
    <property type="evidence" value="ECO:0007669"/>
    <property type="project" value="UniProtKB-KW"/>
</dbReference>
<keyword evidence="2" id="KW-0285">Flavoprotein</keyword>
<evidence type="ECO:0000313" key="7">
    <source>
        <dbReference type="Proteomes" id="UP001147695"/>
    </source>
</evidence>
<dbReference type="GO" id="GO:0071949">
    <property type="term" value="F:FAD binding"/>
    <property type="evidence" value="ECO:0007669"/>
    <property type="project" value="InterPro"/>
</dbReference>
<evidence type="ECO:0000259" key="5">
    <source>
        <dbReference type="PROSITE" id="PS51387"/>
    </source>
</evidence>
<dbReference type="InterPro" id="IPR050416">
    <property type="entry name" value="FAD-linked_Oxidoreductase"/>
</dbReference>
<feature type="domain" description="FAD-binding PCMH-type" evidence="5">
    <location>
        <begin position="49"/>
        <end position="219"/>
    </location>
</feature>
<dbReference type="Gene3D" id="3.30.43.10">
    <property type="entry name" value="Uridine Diphospho-n-acetylenolpyruvylglucosamine Reductase, domain 2"/>
    <property type="match status" value="1"/>
</dbReference>
<name>A0A9W9UB26_PENBR</name>
<comment type="similarity">
    <text evidence="1">Belongs to the oxygen-dependent FAD-linked oxidoreductase family.</text>
</comment>
<dbReference type="PANTHER" id="PTHR42973:SF52">
    <property type="entry name" value="FAD BINDING DOMAIN PROTEIN (AFU_ORTHOLOGUE AFUA_2G00730)"/>
    <property type="match status" value="1"/>
</dbReference>
<accession>A0A9W9UB26</accession>
<dbReference type="InterPro" id="IPR016167">
    <property type="entry name" value="FAD-bd_PCMH_sub1"/>
</dbReference>
<evidence type="ECO:0000256" key="3">
    <source>
        <dbReference type="ARBA" id="ARBA00022827"/>
    </source>
</evidence>
<dbReference type="InterPro" id="IPR016169">
    <property type="entry name" value="FAD-bd_PCMH_sub2"/>
</dbReference>
<dbReference type="Gene3D" id="3.30.465.10">
    <property type="match status" value="1"/>
</dbReference>
<dbReference type="Pfam" id="PF08031">
    <property type="entry name" value="BBE"/>
    <property type="match status" value="1"/>
</dbReference>
<dbReference type="InterPro" id="IPR006094">
    <property type="entry name" value="Oxid_FAD_bind_N"/>
</dbReference>
<reference evidence="6" key="1">
    <citation type="submission" date="2022-12" db="EMBL/GenBank/DDBJ databases">
        <authorList>
            <person name="Petersen C."/>
        </authorList>
    </citation>
    <scope>NUCLEOTIDE SEQUENCE</scope>
    <source>
        <strain evidence="6">IBT 35673</strain>
    </source>
</reference>
<protein>
    <recommendedName>
        <fullName evidence="5">FAD-binding PCMH-type domain-containing protein</fullName>
    </recommendedName>
</protein>
<keyword evidence="4" id="KW-0560">Oxidoreductase</keyword>
<dbReference type="Gene3D" id="3.40.462.20">
    <property type="match status" value="1"/>
</dbReference>
<dbReference type="PANTHER" id="PTHR42973">
    <property type="entry name" value="BINDING OXIDOREDUCTASE, PUTATIVE (AFU_ORTHOLOGUE AFUA_1G17690)-RELATED"/>
    <property type="match status" value="1"/>
</dbReference>
<dbReference type="AlphaFoldDB" id="A0A9W9UB26"/>
<dbReference type="InterPro" id="IPR036318">
    <property type="entry name" value="FAD-bd_PCMH-like_sf"/>
</dbReference>
<dbReference type="SUPFAM" id="SSF56176">
    <property type="entry name" value="FAD-binding/transporter-associated domain-like"/>
    <property type="match status" value="1"/>
</dbReference>
<organism evidence="6 7">
    <name type="scientific">Penicillium brevicompactum</name>
    <dbReference type="NCBI Taxonomy" id="5074"/>
    <lineage>
        <taxon>Eukaryota</taxon>
        <taxon>Fungi</taxon>
        <taxon>Dikarya</taxon>
        <taxon>Ascomycota</taxon>
        <taxon>Pezizomycotina</taxon>
        <taxon>Eurotiomycetes</taxon>
        <taxon>Eurotiomycetidae</taxon>
        <taxon>Eurotiales</taxon>
        <taxon>Aspergillaceae</taxon>
        <taxon>Penicillium</taxon>
    </lineage>
</organism>
<keyword evidence="3" id="KW-0274">FAD</keyword>
<evidence type="ECO:0000313" key="6">
    <source>
        <dbReference type="EMBL" id="KAJ5327830.1"/>
    </source>
</evidence>
<comment type="caution">
    <text evidence="6">The sequence shown here is derived from an EMBL/GenBank/DDBJ whole genome shotgun (WGS) entry which is preliminary data.</text>
</comment>
<dbReference type="Pfam" id="PF01565">
    <property type="entry name" value="FAD_binding_4"/>
    <property type="match status" value="1"/>
</dbReference>
<dbReference type="PROSITE" id="PS51387">
    <property type="entry name" value="FAD_PCMH"/>
    <property type="match status" value="1"/>
</dbReference>
<gene>
    <name evidence="6" type="ORF">N7452_008220</name>
</gene>
<reference evidence="6" key="2">
    <citation type="journal article" date="2023" name="IMA Fungus">
        <title>Comparative genomic study of the Penicillium genus elucidates a diverse pangenome and 15 lateral gene transfer events.</title>
        <authorList>
            <person name="Petersen C."/>
            <person name="Sorensen T."/>
            <person name="Nielsen M.R."/>
            <person name="Sondergaard T.E."/>
            <person name="Sorensen J.L."/>
            <person name="Fitzpatrick D.A."/>
            <person name="Frisvad J.C."/>
            <person name="Nielsen K.L."/>
        </authorList>
    </citation>
    <scope>NUCLEOTIDE SEQUENCE</scope>
    <source>
        <strain evidence="6">IBT 35673</strain>
    </source>
</reference>
<evidence type="ECO:0000256" key="1">
    <source>
        <dbReference type="ARBA" id="ARBA00005466"/>
    </source>
</evidence>
<dbReference type="InterPro" id="IPR016166">
    <property type="entry name" value="FAD-bd_PCMH"/>
</dbReference>
<evidence type="ECO:0000256" key="4">
    <source>
        <dbReference type="ARBA" id="ARBA00023002"/>
    </source>
</evidence>